<dbReference type="RefSeq" id="WP_281796395.1">
    <property type="nucleotide sequence ID" value="NZ_BSDR01000001.1"/>
</dbReference>
<evidence type="ECO:0000313" key="2">
    <source>
        <dbReference type="EMBL" id="GLI36175.1"/>
    </source>
</evidence>
<comment type="caution">
    <text evidence="2">The sequence shown here is derived from an EMBL/GenBank/DDBJ whole genome shotgun (WGS) entry which is preliminary data.</text>
</comment>
<accession>A0A9W6FWI6</accession>
<proteinExistence type="predicted"/>
<gene>
    <name evidence="2" type="ORF">DAMNIGENAA_36080</name>
</gene>
<organism evidence="2 3">
    <name type="scientific">Desulforhabdus amnigena</name>
    <dbReference type="NCBI Taxonomy" id="40218"/>
    <lineage>
        <taxon>Bacteria</taxon>
        <taxon>Pseudomonadati</taxon>
        <taxon>Thermodesulfobacteriota</taxon>
        <taxon>Syntrophobacteria</taxon>
        <taxon>Syntrophobacterales</taxon>
        <taxon>Syntrophobacteraceae</taxon>
        <taxon>Desulforhabdus</taxon>
    </lineage>
</organism>
<dbReference type="InterPro" id="IPR027417">
    <property type="entry name" value="P-loop_NTPase"/>
</dbReference>
<evidence type="ECO:0000256" key="1">
    <source>
        <dbReference type="SAM" id="MobiDB-lite"/>
    </source>
</evidence>
<sequence>MSEISLSVITATKPERLSKGFKYVSGGVLQKIPGGQLVEGIIELRGVSVSGFASLLKSLHPGQALTYGVSAHDRARIVTAEALTKTSDDGALPTIARTREHLHWPEGAGILMLDYDPQPGKEPLTPDELRRTFYSVCPELKTAPHVWTASASSCICRTDNGEELRGIMGQRIYIFVQDASDIPRAGQVFFDRLCLAGYDFSVISKSGAFFWRTLIDGAVHQPERLDFAGGAACGPGIEQRRPDPVIYNPDGAFLDTRTALPDLTPDEKKRLAELKRAARAAAKPEADQARELWVEDRLAQMVKGNPDLDRERTRDELTRAVKERRLFGDFQICTEKHGVLTVGQLLDNPKKYHGIRCHDPLEPDYGNDPRIAQANLRTAGKPYIWSFAHGGQRYTLHRAVTTVRIEGGELQSITGRCLELMRLDGTIYERGGELVRLAEGKPNPLSPEWLRWYLTGLIRFEKYDARAGEWLTKDCPVDLAKTVLAMSGSWGLPRLTGIITAPTITPEGRVIDQEGHDEETGLYLDFPDPEGRWRAIPEKPTETELKAAAETVWKPFELFPFVDPVARGSMLAGILTATTRPLLPTAPGCLLTAPSAGSGKTLLALCLAALAGQEPEVYPRAKDDDELRKRFLAAFRGGAGCIIFDNLSGHFESDTLCAVSTTGTITDRILGESSTLTVPANALIVLTGNNVSLVGDLGRRFISVRIDPQMQTPWQRSFPFDPLEDCRTHRLELIRAGLMLLKGFLASGAPKPQDRLASFEAWSDFIRGCVCWIGKNGWLDVMDPVASITENFEADPETSKLAALLDAWHTNFGKDGKTVAQVIRTAEADKDSELWAALDEIAGERGVINSRRLGRWIEKHQGRIVEGLRFSKEGTRQKIGVWKVGLVDLVGVAKPYTENCHVTYLYNGGKHPHQTPKTHLSTCADCLNFTANRSDPKNKPGTCPEAPDGKFTKMPTDGGDCPKFKAGTHKREAV</sequence>
<dbReference type="Proteomes" id="UP001144372">
    <property type="component" value="Unassembled WGS sequence"/>
</dbReference>
<keyword evidence="3" id="KW-1185">Reference proteome</keyword>
<dbReference type="EMBL" id="BSDR01000001">
    <property type="protein sequence ID" value="GLI36175.1"/>
    <property type="molecule type" value="Genomic_DNA"/>
</dbReference>
<protein>
    <submittedName>
        <fullName evidence="2">Uncharacterized protein</fullName>
    </submittedName>
</protein>
<evidence type="ECO:0000313" key="3">
    <source>
        <dbReference type="Proteomes" id="UP001144372"/>
    </source>
</evidence>
<name>A0A9W6FWI6_9BACT</name>
<dbReference type="SUPFAM" id="SSF52540">
    <property type="entry name" value="P-loop containing nucleoside triphosphate hydrolases"/>
    <property type="match status" value="1"/>
</dbReference>
<feature type="region of interest" description="Disordered" evidence="1">
    <location>
        <begin position="934"/>
        <end position="974"/>
    </location>
</feature>
<dbReference type="AlphaFoldDB" id="A0A9W6FWI6"/>
<reference evidence="2" key="1">
    <citation type="submission" date="2022-12" db="EMBL/GenBank/DDBJ databases">
        <title>Reference genome sequencing for broad-spectrum identification of bacterial and archaeal isolates by mass spectrometry.</title>
        <authorList>
            <person name="Sekiguchi Y."/>
            <person name="Tourlousse D.M."/>
        </authorList>
    </citation>
    <scope>NUCLEOTIDE SEQUENCE</scope>
    <source>
        <strain evidence="2">ASRB1</strain>
    </source>
</reference>